<dbReference type="AlphaFoldDB" id="A0A0W8F6G3"/>
<accession>A0A0W8F6G3</accession>
<feature type="transmembrane region" description="Helical" evidence="1">
    <location>
        <begin position="362"/>
        <end position="381"/>
    </location>
</feature>
<keyword evidence="1" id="KW-0472">Membrane</keyword>
<feature type="transmembrane region" description="Helical" evidence="1">
    <location>
        <begin position="92"/>
        <end position="110"/>
    </location>
</feature>
<organism evidence="3">
    <name type="scientific">hydrocarbon metagenome</name>
    <dbReference type="NCBI Taxonomy" id="938273"/>
    <lineage>
        <taxon>unclassified sequences</taxon>
        <taxon>metagenomes</taxon>
        <taxon>ecological metagenomes</taxon>
    </lineage>
</organism>
<comment type="caution">
    <text evidence="3">The sequence shown here is derived from an EMBL/GenBank/DDBJ whole genome shotgun (WGS) entry which is preliminary data.</text>
</comment>
<feature type="transmembrane region" description="Helical" evidence="1">
    <location>
        <begin position="31"/>
        <end position="53"/>
    </location>
</feature>
<keyword evidence="1" id="KW-1133">Transmembrane helix</keyword>
<feature type="transmembrane region" description="Helical" evidence="1">
    <location>
        <begin position="193"/>
        <end position="213"/>
    </location>
</feature>
<feature type="transmembrane region" description="Helical" evidence="1">
    <location>
        <begin position="275"/>
        <end position="293"/>
    </location>
</feature>
<evidence type="ECO:0000259" key="2">
    <source>
        <dbReference type="PROSITE" id="PS50850"/>
    </source>
</evidence>
<dbReference type="PANTHER" id="PTHR23520">
    <property type="entry name" value="TRANSPORTER, PUTATIVE (AFU_ORTHOLOGUE AFUA_3G04000)-RELATED"/>
    <property type="match status" value="1"/>
</dbReference>
<feature type="transmembrane region" description="Helical" evidence="1">
    <location>
        <begin position="393"/>
        <end position="413"/>
    </location>
</feature>
<gene>
    <name evidence="3" type="ORF">ASZ90_013851</name>
</gene>
<protein>
    <submittedName>
        <fullName evidence="3">Putative permease (Major facilitator superfamily)</fullName>
    </submittedName>
</protein>
<name>A0A0W8F6G3_9ZZZZ</name>
<proteinExistence type="predicted"/>
<dbReference type="InterPro" id="IPR020846">
    <property type="entry name" value="MFS_dom"/>
</dbReference>
<feature type="transmembrane region" description="Helical" evidence="1">
    <location>
        <begin position="116"/>
        <end position="139"/>
    </location>
</feature>
<dbReference type="Gene3D" id="1.20.1250.20">
    <property type="entry name" value="MFS general substrate transporter like domains"/>
    <property type="match status" value="1"/>
</dbReference>
<dbReference type="GO" id="GO:0022857">
    <property type="term" value="F:transmembrane transporter activity"/>
    <property type="evidence" value="ECO:0007669"/>
    <property type="project" value="InterPro"/>
</dbReference>
<feature type="domain" description="Major facilitator superfamily (MFS) profile" evidence="2">
    <location>
        <begin position="27"/>
        <end position="417"/>
    </location>
</feature>
<feature type="transmembrane region" description="Helical" evidence="1">
    <location>
        <begin position="243"/>
        <end position="263"/>
    </location>
</feature>
<dbReference type="Pfam" id="PF07690">
    <property type="entry name" value="MFS_1"/>
    <property type="match status" value="1"/>
</dbReference>
<dbReference type="SUPFAM" id="SSF103473">
    <property type="entry name" value="MFS general substrate transporter"/>
    <property type="match status" value="1"/>
</dbReference>
<evidence type="ECO:0000313" key="3">
    <source>
        <dbReference type="EMBL" id="KUG16455.1"/>
    </source>
</evidence>
<dbReference type="InterPro" id="IPR036259">
    <property type="entry name" value="MFS_trans_sf"/>
</dbReference>
<reference evidence="3" key="1">
    <citation type="journal article" date="2015" name="Proc. Natl. Acad. Sci. U.S.A.">
        <title>Networks of energetic and metabolic interactions define dynamics in microbial communities.</title>
        <authorList>
            <person name="Embree M."/>
            <person name="Liu J.K."/>
            <person name="Al-Bassam M.M."/>
            <person name="Zengler K."/>
        </authorList>
    </citation>
    <scope>NUCLEOTIDE SEQUENCE</scope>
</reference>
<dbReference type="InterPro" id="IPR011701">
    <property type="entry name" value="MFS"/>
</dbReference>
<keyword evidence="1" id="KW-0812">Transmembrane</keyword>
<feature type="transmembrane region" description="Helical" evidence="1">
    <location>
        <begin position="328"/>
        <end position="350"/>
    </location>
</feature>
<dbReference type="PANTHER" id="PTHR23520:SF5">
    <property type="entry name" value="TRANSPORTER, PUTATIVE (AFU_ORTHOLOGUE AFUA_3G04000)-RELATED"/>
    <property type="match status" value="1"/>
</dbReference>
<feature type="transmembrane region" description="Helical" evidence="1">
    <location>
        <begin position="65"/>
        <end position="85"/>
    </location>
</feature>
<feature type="transmembrane region" description="Helical" evidence="1">
    <location>
        <begin position="305"/>
        <end position="322"/>
    </location>
</feature>
<dbReference type="EMBL" id="LNQE01001496">
    <property type="protein sequence ID" value="KUG16455.1"/>
    <property type="molecule type" value="Genomic_DNA"/>
</dbReference>
<sequence length="422" mass="46950">MSFDLLLMNLLLAGSGYASKLRRFNPNARKYLLFVFLTTLNAGIYGVIFNLYILRLGFGEDFLGLILSISATSMGLFSIPAAFVCDRLGRKRTLLLSSVLSAISLFFLYNTTTPELLVLFSLASGMASALGLVTGSTFLLENSTKEERMYLFSMSSLIYTFSLLSGNMLGGFLPDILADLISAQSGSAISYRLTLYVSLVATMASLLPLAYVAEKNSEENNGIRGQLNIYRSIFKSKVIRQMTLFYCLYGVGWGTSLPYFNVYFDTVLGASANQIGIFFSVSQIFMILGYFLVPVLTERTGKVRLVSIVQILSIPFLLMFVLTNNLLIAVVGFVMRYMLMNMANPILNSFKLEIVQPEERSMINSIMWMACYTFVGIGNYAGGLMMAKGDSRMPFMVTGLFYAATAVFYYICFNKLEEIIRT</sequence>
<dbReference type="PROSITE" id="PS50850">
    <property type="entry name" value="MFS"/>
    <property type="match status" value="1"/>
</dbReference>
<feature type="transmembrane region" description="Helical" evidence="1">
    <location>
        <begin position="151"/>
        <end position="173"/>
    </location>
</feature>
<evidence type="ECO:0000256" key="1">
    <source>
        <dbReference type="SAM" id="Phobius"/>
    </source>
</evidence>